<feature type="compositionally biased region" description="Polar residues" evidence="1">
    <location>
        <begin position="643"/>
        <end position="657"/>
    </location>
</feature>
<dbReference type="GO" id="GO:0005737">
    <property type="term" value="C:cytoplasm"/>
    <property type="evidence" value="ECO:0007669"/>
    <property type="project" value="TreeGrafter"/>
</dbReference>
<evidence type="ECO:0000313" key="3">
    <source>
        <dbReference type="Proteomes" id="UP000664534"/>
    </source>
</evidence>
<feature type="region of interest" description="Disordered" evidence="1">
    <location>
        <begin position="59"/>
        <end position="97"/>
    </location>
</feature>
<dbReference type="EMBL" id="CAJPDT010000143">
    <property type="protein sequence ID" value="CAF9941215.1"/>
    <property type="molecule type" value="Genomic_DNA"/>
</dbReference>
<feature type="region of interest" description="Disordered" evidence="1">
    <location>
        <begin position="1"/>
        <end position="46"/>
    </location>
</feature>
<proteinExistence type="predicted"/>
<feature type="compositionally biased region" description="Basic and acidic residues" evidence="1">
    <location>
        <begin position="752"/>
        <end position="765"/>
    </location>
</feature>
<protein>
    <submittedName>
        <fullName evidence="2">Uncharacterized protein</fullName>
    </submittedName>
</protein>
<feature type="compositionally biased region" description="Low complexity" evidence="1">
    <location>
        <begin position="324"/>
        <end position="334"/>
    </location>
</feature>
<feature type="region of interest" description="Disordered" evidence="1">
    <location>
        <begin position="745"/>
        <end position="767"/>
    </location>
</feature>
<name>A0A8H3J5M1_9LECA</name>
<feature type="compositionally biased region" description="Basic and acidic residues" evidence="1">
    <location>
        <begin position="702"/>
        <end position="716"/>
    </location>
</feature>
<gene>
    <name evidence="2" type="ORF">IMSHALPRED_002476</name>
</gene>
<dbReference type="AlphaFoldDB" id="A0A8H3J5M1"/>
<reference evidence="2" key="1">
    <citation type="submission" date="2021-03" db="EMBL/GenBank/DDBJ databases">
        <authorList>
            <person name="Tagirdzhanova G."/>
        </authorList>
    </citation>
    <scope>NUCLEOTIDE SEQUENCE</scope>
</reference>
<dbReference type="InterPro" id="IPR055323">
    <property type="entry name" value="C57A10.07/YOR238W"/>
</dbReference>
<comment type="caution">
    <text evidence="2">The sequence shown here is derived from an EMBL/GenBank/DDBJ whole genome shotgun (WGS) entry which is preliminary data.</text>
</comment>
<accession>A0A8H3J5M1</accession>
<feature type="region of interest" description="Disordered" evidence="1">
    <location>
        <begin position="1001"/>
        <end position="1021"/>
    </location>
</feature>
<feature type="region of interest" description="Disordered" evidence="1">
    <location>
        <begin position="304"/>
        <end position="368"/>
    </location>
</feature>
<feature type="region of interest" description="Disordered" evidence="1">
    <location>
        <begin position="889"/>
        <end position="963"/>
    </location>
</feature>
<evidence type="ECO:0000256" key="1">
    <source>
        <dbReference type="SAM" id="MobiDB-lite"/>
    </source>
</evidence>
<sequence length="1219" mass="134722">MDPRQQGHDYGGNNNANANANNAPRGAAGNYGFNGGQNDPFNSFVHADNESAFDSTWNPQAFPTQQQPINAFDNAPQPWQQNPYQSSNSLPMHNYGGQPSDYDQIYSRNPASFNYSGFDPNTSQAFTPSPFESALNYGQIPLSNGSPYDYSAHQGFSQHNETISPQALQNYPFPATKTEESIQPQHSQRSSTIPIRRASVTGGHAPNHQEWINLASATPPSTIFLEGLHIRPTQKFSTATKSTHLNGFTFVGSGTLPRSTTKATVPRFKRRKSLKELRRLLELEKGKDPWPRDREPVLKKLKTAEAKLSGPRTPVASTHAHSGSVVESASPSESSESESEDESEYYSESEDVPEPEEPSPLPPIRPADPNKAIEYDVIKAVWARKNVGLSGTVIRTALGEYWNIFKTIRDKWKGKTTSLQQAIEKKDQVGIKTYERRVVESRRLLESCISLTLKHGHPDIIEKLGENPALLVVFYQFLADRFKDSEYNGSFIASILELMTRCATIDQSILELTKVEKVLPRLVKRGDDQGRKFAQKVLDNAADVSKQKTTDEKSMQSHEANGGNAKLLGDGARSSNSNETKNTRPIDNKKSDKGITTKTVSGSDARQAATKMEPKAGSKMPSADASSTKVKVNTVTAKPSGFFSSLQSASKKPGTSSKLRDGKPSTGSENKSELATEAPKPTFSFAATMANLNKQAEAAPVKSEETRKPETPEEKQRRLRKEQRRKLRVSFKDDDLVQVREFVHDPEEELGHEDSQVRDVGDSKGEGQMLKMHRDLDLMDEDEDYEPPDEVLPDWVTPKEVDFSVIDASELARNYTNRGGKIEIKSGERTVQEQRELSTLMVIYTNPSDIPSSPREPSEPFTGDTLMEDSFGSPIEQTKTREAQYLAGQNRQTVASQPPTPDISALFRILSSQQQAPAPKPPSMPAAPAASTGLEAIFAQFASANNQPQPPHMPISQPVQQPAPGFNLQAALANMTQSTQYGAPQPAPAPNLQAILAGLGGQQPAQQAPQMQGYGYPNQYQNENDRKRQYEQEDGDFGYGKGKRPRPGGGQGKKPNLACRLSPQRHERISAEIHATDSYQNLLFSILHFHTLTSNYPSQITLISHAFKCARFAELHCRAIRWPLSKFTYVGIDPPEDVTSRSVLEQGEREKGYGVWKGDLYGMGSELSGKREKRGWEHCALEKVGKGKEESVDGLLEWRGGVDGKEVYEGRLPWDGLVG</sequence>
<feature type="compositionally biased region" description="Basic residues" evidence="1">
    <location>
        <begin position="717"/>
        <end position="727"/>
    </location>
</feature>
<feature type="region of interest" description="Disordered" evidence="1">
    <location>
        <begin position="1033"/>
        <end position="1056"/>
    </location>
</feature>
<feature type="compositionally biased region" description="Acidic residues" evidence="1">
    <location>
        <begin position="335"/>
        <end position="357"/>
    </location>
</feature>
<feature type="compositionally biased region" description="Polar residues" evidence="1">
    <location>
        <begin position="59"/>
        <end position="69"/>
    </location>
</feature>
<organism evidence="2 3">
    <name type="scientific">Imshaugia aleurites</name>
    <dbReference type="NCBI Taxonomy" id="172621"/>
    <lineage>
        <taxon>Eukaryota</taxon>
        <taxon>Fungi</taxon>
        <taxon>Dikarya</taxon>
        <taxon>Ascomycota</taxon>
        <taxon>Pezizomycotina</taxon>
        <taxon>Lecanoromycetes</taxon>
        <taxon>OSLEUM clade</taxon>
        <taxon>Lecanoromycetidae</taxon>
        <taxon>Lecanorales</taxon>
        <taxon>Lecanorineae</taxon>
        <taxon>Parmeliaceae</taxon>
        <taxon>Imshaugia</taxon>
    </lineage>
</organism>
<feature type="region of interest" description="Disordered" evidence="1">
    <location>
        <begin position="543"/>
        <end position="631"/>
    </location>
</feature>
<feature type="compositionally biased region" description="Basic and acidic residues" evidence="1">
    <location>
        <begin position="545"/>
        <end position="556"/>
    </location>
</feature>
<keyword evidence="3" id="KW-1185">Reference proteome</keyword>
<feature type="compositionally biased region" description="Low complexity" evidence="1">
    <location>
        <begin position="1001"/>
        <end position="1017"/>
    </location>
</feature>
<dbReference type="OrthoDB" id="4347at2759"/>
<dbReference type="Proteomes" id="UP000664534">
    <property type="component" value="Unassembled WGS sequence"/>
</dbReference>
<feature type="region of interest" description="Disordered" evidence="1">
    <location>
        <begin position="643"/>
        <end position="727"/>
    </location>
</feature>
<feature type="compositionally biased region" description="Low complexity" evidence="1">
    <location>
        <begin position="11"/>
        <end position="30"/>
    </location>
</feature>
<feature type="compositionally biased region" description="Basic and acidic residues" evidence="1">
    <location>
        <begin position="581"/>
        <end position="595"/>
    </location>
</feature>
<dbReference type="PANTHER" id="PTHR28110">
    <property type="entry name" value="TRANSMEMBRANE PROTEIN"/>
    <property type="match status" value="1"/>
</dbReference>
<feature type="region of interest" description="Disordered" evidence="1">
    <location>
        <begin position="845"/>
        <end position="871"/>
    </location>
</feature>
<feature type="compositionally biased region" description="Polar residues" evidence="1">
    <location>
        <begin position="77"/>
        <end position="91"/>
    </location>
</feature>
<dbReference type="PANTHER" id="PTHR28110:SF1">
    <property type="entry name" value="TRANSMEMBRANE PROTEIN"/>
    <property type="match status" value="1"/>
</dbReference>
<evidence type="ECO:0000313" key="2">
    <source>
        <dbReference type="EMBL" id="CAF9941215.1"/>
    </source>
</evidence>